<dbReference type="RefSeq" id="WP_160952572.1">
    <property type="nucleotide sequence ID" value="NZ_WWEQ01000010.1"/>
</dbReference>
<evidence type="ECO:0000313" key="1">
    <source>
        <dbReference type="EMBL" id="MYM19137.1"/>
    </source>
</evidence>
<sequence length="140" mass="14933">MTFEDLPKNWTALPLTDPALAADVVDLLLSCADRALSSLLFLPCSAEGFGYPRPVIIGGMDWHCAAVERDRTLRSLGQSGAASAVLAISAPRRLPLGLVRSWHTAAHDELAAEGMRLLGFCSADPDTVRIHSPADARRAA</sequence>
<evidence type="ECO:0000313" key="2">
    <source>
        <dbReference type="Proteomes" id="UP000469215"/>
    </source>
</evidence>
<proteinExistence type="predicted"/>
<dbReference type="Proteomes" id="UP000469215">
    <property type="component" value="Unassembled WGS sequence"/>
</dbReference>
<reference evidence="1 2" key="1">
    <citation type="submission" date="2020-01" db="EMBL/GenBank/DDBJ databases">
        <authorList>
            <person name="Deng T."/>
        </authorList>
    </citation>
    <scope>NUCLEOTIDE SEQUENCE [LARGE SCALE GENOMIC DNA]</scope>
    <source>
        <strain evidence="1 2">5221</strain>
    </source>
</reference>
<name>A0A6N9H4Z4_9MICO</name>
<comment type="caution">
    <text evidence="1">The sequence shown here is derived from an EMBL/GenBank/DDBJ whole genome shotgun (WGS) entry which is preliminary data.</text>
</comment>
<dbReference type="AlphaFoldDB" id="A0A6N9H4Z4"/>
<organism evidence="1 2">
    <name type="scientific">Brevibacterium rongguiense</name>
    <dbReference type="NCBI Taxonomy" id="2695267"/>
    <lineage>
        <taxon>Bacteria</taxon>
        <taxon>Bacillati</taxon>
        <taxon>Actinomycetota</taxon>
        <taxon>Actinomycetes</taxon>
        <taxon>Micrococcales</taxon>
        <taxon>Brevibacteriaceae</taxon>
        <taxon>Brevibacterium</taxon>
    </lineage>
</organism>
<dbReference type="EMBL" id="WWEQ01000010">
    <property type="protein sequence ID" value="MYM19137.1"/>
    <property type="molecule type" value="Genomic_DNA"/>
</dbReference>
<accession>A0A6N9H4Z4</accession>
<gene>
    <name evidence="1" type="ORF">GSY69_03910</name>
</gene>
<protein>
    <submittedName>
        <fullName evidence="1">Uncharacterized protein</fullName>
    </submittedName>
</protein>
<keyword evidence="2" id="KW-1185">Reference proteome</keyword>